<dbReference type="GO" id="GO:0005385">
    <property type="term" value="F:zinc ion transmembrane transporter activity"/>
    <property type="evidence" value="ECO:0007669"/>
    <property type="project" value="TreeGrafter"/>
</dbReference>
<comment type="subcellular location">
    <subcellularLocation>
        <location evidence="1">Membrane</location>
        <topology evidence="1">Multi-pass membrane protein</topology>
    </subcellularLocation>
</comment>
<evidence type="ECO:0000256" key="1">
    <source>
        <dbReference type="ARBA" id="ARBA00004141"/>
    </source>
</evidence>
<gene>
    <name evidence="6" type="ORF">PSIN1315_LOCUS11823</name>
</gene>
<feature type="transmembrane region" description="Helical" evidence="5">
    <location>
        <begin position="243"/>
        <end position="264"/>
    </location>
</feature>
<reference evidence="6" key="1">
    <citation type="submission" date="2021-01" db="EMBL/GenBank/DDBJ databases">
        <authorList>
            <person name="Corre E."/>
            <person name="Pelletier E."/>
            <person name="Niang G."/>
            <person name="Scheremetjew M."/>
            <person name="Finn R."/>
            <person name="Kale V."/>
            <person name="Holt S."/>
            <person name="Cochrane G."/>
            <person name="Meng A."/>
            <person name="Brown T."/>
            <person name="Cohen L."/>
        </authorList>
    </citation>
    <scope>NUCLEOTIDE SEQUENCE</scope>
    <source>
        <strain evidence="6">RCC927</strain>
    </source>
</reference>
<dbReference type="InterPro" id="IPR003689">
    <property type="entry name" value="ZIP"/>
</dbReference>
<keyword evidence="3 5" id="KW-1133">Transmembrane helix</keyword>
<keyword evidence="2 5" id="KW-0812">Transmembrane</keyword>
<name>A0A7S3BXT4_9VIRI</name>
<feature type="transmembrane region" description="Helical" evidence="5">
    <location>
        <begin position="105"/>
        <end position="121"/>
    </location>
</feature>
<protein>
    <submittedName>
        <fullName evidence="6">Uncharacterized protein</fullName>
    </submittedName>
</protein>
<accession>A0A7S3BXT4</accession>
<dbReference type="PANTHER" id="PTHR11040:SF70">
    <property type="entry name" value="OS05G0316100 PROTEIN"/>
    <property type="match status" value="1"/>
</dbReference>
<feature type="transmembrane region" description="Helical" evidence="5">
    <location>
        <begin position="75"/>
        <end position="93"/>
    </location>
</feature>
<keyword evidence="4 5" id="KW-0472">Membrane</keyword>
<feature type="transmembrane region" description="Helical" evidence="5">
    <location>
        <begin position="215"/>
        <end position="237"/>
    </location>
</feature>
<dbReference type="PANTHER" id="PTHR11040">
    <property type="entry name" value="ZINC/IRON TRANSPORTER"/>
    <property type="match status" value="1"/>
</dbReference>
<evidence type="ECO:0000256" key="2">
    <source>
        <dbReference type="ARBA" id="ARBA00022692"/>
    </source>
</evidence>
<evidence type="ECO:0000256" key="4">
    <source>
        <dbReference type="ARBA" id="ARBA00023136"/>
    </source>
</evidence>
<proteinExistence type="predicted"/>
<feature type="transmembrane region" description="Helical" evidence="5">
    <location>
        <begin position="276"/>
        <end position="298"/>
    </location>
</feature>
<sequence>MANAGDPYAEPMVGVVGELTADVAAAGGATAPASPACASVAFVFGCCLVMSAAAGLGALPLALSRGRALGARLEGVAHALACGVMLAASFGLIHDGQHEAGDSPQAALLVALGVCLGALFVRQCARWLEGQDAAEQLVSSSSSAEASAIRKTMLFLGVMTLHAFGEGSGVGVSFAGADGWRQGAAVAVAIGVHNVPEGAALSLVLAARGVGARDALAWATLSALPQTLVAVPAFLFARQILPALPLCMGFAAGTMIYLVVSDMVPEAVEKAGAETVGLSAVASICAFEAFRVLVDAYYGSGEPGGEVTMHAAGAASVLVDRAGSLAVACAAALVLWSLARMSGAAKRLHNKRLSAKLSV</sequence>
<dbReference type="EMBL" id="HBHY01018371">
    <property type="protein sequence ID" value="CAE0148421.1"/>
    <property type="molecule type" value="Transcribed_RNA"/>
</dbReference>
<dbReference type="GO" id="GO:0016020">
    <property type="term" value="C:membrane"/>
    <property type="evidence" value="ECO:0007669"/>
    <property type="project" value="UniProtKB-SubCell"/>
</dbReference>
<feature type="transmembrane region" description="Helical" evidence="5">
    <location>
        <begin position="318"/>
        <end position="339"/>
    </location>
</feature>
<dbReference type="AlphaFoldDB" id="A0A7S3BXT4"/>
<evidence type="ECO:0000256" key="5">
    <source>
        <dbReference type="SAM" id="Phobius"/>
    </source>
</evidence>
<organism evidence="6">
    <name type="scientific">Prasinoderma singulare</name>
    <dbReference type="NCBI Taxonomy" id="676789"/>
    <lineage>
        <taxon>Eukaryota</taxon>
        <taxon>Viridiplantae</taxon>
        <taxon>Prasinodermophyta</taxon>
        <taxon>Prasinodermophyceae</taxon>
        <taxon>Prasinodermales</taxon>
        <taxon>Prasinodermaceae</taxon>
        <taxon>Prasinoderma</taxon>
    </lineage>
</organism>
<evidence type="ECO:0000256" key="3">
    <source>
        <dbReference type="ARBA" id="ARBA00022989"/>
    </source>
</evidence>
<evidence type="ECO:0000313" key="6">
    <source>
        <dbReference type="EMBL" id="CAE0148421.1"/>
    </source>
</evidence>
<feature type="transmembrane region" description="Helical" evidence="5">
    <location>
        <begin position="40"/>
        <end position="63"/>
    </location>
</feature>
<dbReference type="Pfam" id="PF02535">
    <property type="entry name" value="Zip"/>
    <property type="match status" value="1"/>
</dbReference>